<reference evidence="4" key="1">
    <citation type="journal article" date="2019" name="Int. J. Syst. Evol. Microbiol.">
        <title>The Global Catalogue of Microorganisms (GCM) 10K type strain sequencing project: providing services to taxonomists for standard genome sequencing and annotation.</title>
        <authorList>
            <consortium name="The Broad Institute Genomics Platform"/>
            <consortium name="The Broad Institute Genome Sequencing Center for Infectious Disease"/>
            <person name="Wu L."/>
            <person name="Ma J."/>
        </authorList>
    </citation>
    <scope>NUCLEOTIDE SEQUENCE [LARGE SCALE GENOMIC DNA]</scope>
    <source>
        <strain evidence="4">JCM 32206</strain>
    </source>
</reference>
<dbReference type="InterPro" id="IPR056572">
    <property type="entry name" value="Zn_ribbon_PaaD"/>
</dbReference>
<keyword evidence="4" id="KW-1185">Reference proteome</keyword>
<organism evidence="3 4">
    <name type="scientific">Rhodococcus olei</name>
    <dbReference type="NCBI Taxonomy" id="2161675"/>
    <lineage>
        <taxon>Bacteria</taxon>
        <taxon>Bacillati</taxon>
        <taxon>Actinomycetota</taxon>
        <taxon>Actinomycetes</taxon>
        <taxon>Mycobacteriales</taxon>
        <taxon>Nocardiaceae</taxon>
        <taxon>Rhodococcus</taxon>
    </lineage>
</organism>
<evidence type="ECO:0000259" key="2">
    <source>
        <dbReference type="Pfam" id="PF23451"/>
    </source>
</evidence>
<dbReference type="Proteomes" id="UP001501183">
    <property type="component" value="Unassembled WGS sequence"/>
</dbReference>
<dbReference type="PANTHER" id="PTHR42831:SF3">
    <property type="entry name" value="1,2-PHENYLACETYL-COA EPOXIDASE, SUBUNIT D-RELATED"/>
    <property type="match status" value="1"/>
</dbReference>
<dbReference type="InterPro" id="IPR002744">
    <property type="entry name" value="MIP18-like"/>
</dbReference>
<gene>
    <name evidence="3" type="primary">paaJ</name>
    <name evidence="3" type="ORF">GCM10023094_36470</name>
</gene>
<dbReference type="NCBIfam" id="TIGR02159">
    <property type="entry name" value="PA_CoA_Oxy4"/>
    <property type="match status" value="1"/>
</dbReference>
<dbReference type="Gene3D" id="3.30.300.130">
    <property type="entry name" value="Fe-S cluster assembly (FSCA)"/>
    <property type="match status" value="1"/>
</dbReference>
<dbReference type="SUPFAM" id="SSF117916">
    <property type="entry name" value="Fe-S cluster assembly (FSCA) domain-like"/>
    <property type="match status" value="1"/>
</dbReference>
<sequence length="173" mass="18899">MSTIDVDTGTVTRARRLAESVPDPEMPMLTLADLGVLREVTATGEAVVVTLTPTYSGCPAMATMRDDVEHRLRDAGFTNVDVRTTLSPPWSSDWITADGLRKLREHGYSTPGPAPRRTAGPIPLTLTARPRAITCPVCRSTNTRLDAEFGATLCKALYRCLDCLEPFDHVKEI</sequence>
<dbReference type="InterPro" id="IPR011883">
    <property type="entry name" value="PaaD-like"/>
</dbReference>
<protein>
    <submittedName>
        <fullName evidence="3">Phenylacetate-CoA oxygenase subunit PaaJ</fullName>
    </submittedName>
</protein>
<proteinExistence type="predicted"/>
<feature type="domain" description="PaaD zinc beta ribbon" evidence="2">
    <location>
        <begin position="125"/>
        <end position="171"/>
    </location>
</feature>
<dbReference type="Pfam" id="PF23451">
    <property type="entry name" value="Zn_ribbon_PaaD"/>
    <property type="match status" value="1"/>
</dbReference>
<accession>A0ABP8PC31</accession>
<evidence type="ECO:0000259" key="1">
    <source>
        <dbReference type="Pfam" id="PF01883"/>
    </source>
</evidence>
<dbReference type="InterPro" id="IPR034904">
    <property type="entry name" value="FSCA_dom_sf"/>
</dbReference>
<name>A0ABP8PC31_9NOCA</name>
<dbReference type="EMBL" id="BAABFB010000059">
    <property type="protein sequence ID" value="GAA4484038.1"/>
    <property type="molecule type" value="Genomic_DNA"/>
</dbReference>
<evidence type="ECO:0000313" key="3">
    <source>
        <dbReference type="EMBL" id="GAA4484038.1"/>
    </source>
</evidence>
<dbReference type="InterPro" id="IPR052339">
    <property type="entry name" value="Fe-S_Maturation_MIP18"/>
</dbReference>
<dbReference type="Pfam" id="PF01883">
    <property type="entry name" value="FeS_assembly_P"/>
    <property type="match status" value="1"/>
</dbReference>
<evidence type="ECO:0000313" key="4">
    <source>
        <dbReference type="Proteomes" id="UP001501183"/>
    </source>
</evidence>
<feature type="domain" description="MIP18 family-like" evidence="1">
    <location>
        <begin position="19"/>
        <end position="74"/>
    </location>
</feature>
<dbReference type="PANTHER" id="PTHR42831">
    <property type="entry name" value="FE-S PROTEIN MATURATION AUXILIARY FACTOR YITW"/>
    <property type="match status" value="1"/>
</dbReference>
<comment type="caution">
    <text evidence="3">The sequence shown here is derived from an EMBL/GenBank/DDBJ whole genome shotgun (WGS) entry which is preliminary data.</text>
</comment>